<dbReference type="AlphaFoldDB" id="A0AAD9XLI7"/>
<protein>
    <recommendedName>
        <fullName evidence="1">F-box associated beta-propeller type 1 domain-containing protein</fullName>
    </recommendedName>
</protein>
<evidence type="ECO:0000313" key="3">
    <source>
        <dbReference type="Proteomes" id="UP001280121"/>
    </source>
</evidence>
<dbReference type="EMBL" id="JANJYI010000001">
    <property type="protein sequence ID" value="KAK2661445.1"/>
    <property type="molecule type" value="Genomic_DNA"/>
</dbReference>
<comment type="caution">
    <text evidence="2">The sequence shown here is derived from an EMBL/GenBank/DDBJ whole genome shotgun (WGS) entry which is preliminary data.</text>
</comment>
<evidence type="ECO:0000313" key="2">
    <source>
        <dbReference type="EMBL" id="KAK2661445.1"/>
    </source>
</evidence>
<reference evidence="2" key="1">
    <citation type="journal article" date="2023" name="Plant J.">
        <title>Genome sequences and population genomics provide insights into the demographic history, inbreeding, and mutation load of two 'living fossil' tree species of Dipteronia.</title>
        <authorList>
            <person name="Feng Y."/>
            <person name="Comes H.P."/>
            <person name="Chen J."/>
            <person name="Zhu S."/>
            <person name="Lu R."/>
            <person name="Zhang X."/>
            <person name="Li P."/>
            <person name="Qiu J."/>
            <person name="Olsen K.M."/>
            <person name="Qiu Y."/>
        </authorList>
    </citation>
    <scope>NUCLEOTIDE SEQUENCE</scope>
    <source>
        <strain evidence="2">KIB01</strain>
    </source>
</reference>
<evidence type="ECO:0000259" key="1">
    <source>
        <dbReference type="Pfam" id="PF07734"/>
    </source>
</evidence>
<name>A0AAD9XLI7_9ROSI</name>
<dbReference type="InterPro" id="IPR006527">
    <property type="entry name" value="F-box-assoc_dom_typ1"/>
</dbReference>
<dbReference type="Proteomes" id="UP001280121">
    <property type="component" value="Unassembled WGS sequence"/>
</dbReference>
<dbReference type="Pfam" id="PF07734">
    <property type="entry name" value="FBA_1"/>
    <property type="match status" value="1"/>
</dbReference>
<organism evidence="2 3">
    <name type="scientific">Dipteronia dyeriana</name>
    <dbReference type="NCBI Taxonomy" id="168575"/>
    <lineage>
        <taxon>Eukaryota</taxon>
        <taxon>Viridiplantae</taxon>
        <taxon>Streptophyta</taxon>
        <taxon>Embryophyta</taxon>
        <taxon>Tracheophyta</taxon>
        <taxon>Spermatophyta</taxon>
        <taxon>Magnoliopsida</taxon>
        <taxon>eudicotyledons</taxon>
        <taxon>Gunneridae</taxon>
        <taxon>Pentapetalae</taxon>
        <taxon>rosids</taxon>
        <taxon>malvids</taxon>
        <taxon>Sapindales</taxon>
        <taxon>Sapindaceae</taxon>
        <taxon>Hippocastanoideae</taxon>
        <taxon>Acereae</taxon>
        <taxon>Dipteronia</taxon>
    </lineage>
</organism>
<sequence>MMKNLAYFLRNNSWKIVDGNFLGRKPNIIDGVSLNGTVHRGTFCLPDSVGVITVFDLAEERFKTLPFLDIPNPTTRLQGIVNVVGEYLCVHFGDYNSYSDQTPEFWKAAEGIWMMKEYGVQESWIRFVISDHLFDPDYLFVLYHYVYVRTMRLFFVGITKRYFAVKKMEKLERCLCLTKDIQDMNTNSDEENGDKPKVNDGVDKYGGATGLHTIKLHHSTLARQLEQQPWRQQHK</sequence>
<proteinExistence type="predicted"/>
<gene>
    <name evidence="2" type="ORF">Ddye_000019</name>
</gene>
<accession>A0AAD9XLI7</accession>
<keyword evidence="3" id="KW-1185">Reference proteome</keyword>
<feature type="domain" description="F-box associated beta-propeller type 1" evidence="1">
    <location>
        <begin position="7"/>
        <end position="179"/>
    </location>
</feature>